<sequence>MKAWLLKVNDRQRRIVAAVIVILLVAVSLVTTGLTSALCDLSAFVILVGVLWLKMKGQQLKNISHKELKPSVKMEIEP</sequence>
<keyword evidence="1" id="KW-1133">Transmembrane helix</keyword>
<evidence type="ECO:0000313" key="2">
    <source>
        <dbReference type="EMBL" id="PSU20295.1"/>
    </source>
</evidence>
<dbReference type="EMBL" id="PYMP01000032">
    <property type="protein sequence ID" value="PSU46422.1"/>
    <property type="molecule type" value="Genomic_DNA"/>
</dbReference>
<dbReference type="RefSeq" id="WP_107191534.1">
    <property type="nucleotide sequence ID" value="NZ_PYMN01000034.1"/>
</dbReference>
<gene>
    <name evidence="3" type="ORF">C9J18_20630</name>
    <name evidence="2" type="ORF">CTM96_19970</name>
</gene>
<dbReference type="EMBL" id="PYMO01000033">
    <property type="protein sequence ID" value="PSU20295.1"/>
    <property type="molecule type" value="Genomic_DNA"/>
</dbReference>
<evidence type="ECO:0000256" key="1">
    <source>
        <dbReference type="SAM" id="Phobius"/>
    </source>
</evidence>
<evidence type="ECO:0000313" key="4">
    <source>
        <dbReference type="Proteomes" id="UP000241405"/>
    </source>
</evidence>
<reference evidence="4 5" key="1">
    <citation type="submission" date="2018-03" db="EMBL/GenBank/DDBJ databases">
        <title>Whole genome sequencing of Histamine producing bacteria.</title>
        <authorList>
            <person name="Butler K."/>
        </authorList>
    </citation>
    <scope>NUCLEOTIDE SEQUENCE [LARGE SCALE GENOMIC DNA]</scope>
    <source>
        <strain evidence="3 5">FS-6.1</strain>
        <strain evidence="2 4">FS-6.2</strain>
    </source>
</reference>
<accession>A0A2T3JC54</accession>
<proteinExistence type="predicted"/>
<feature type="transmembrane region" description="Helical" evidence="1">
    <location>
        <begin position="35"/>
        <end position="53"/>
    </location>
</feature>
<keyword evidence="1" id="KW-0472">Membrane</keyword>
<name>A0A2T3JC54_PHOPO</name>
<protein>
    <submittedName>
        <fullName evidence="3">Uncharacterized protein</fullName>
    </submittedName>
</protein>
<dbReference type="Proteomes" id="UP000241618">
    <property type="component" value="Unassembled WGS sequence"/>
</dbReference>
<keyword evidence="1" id="KW-0812">Transmembrane</keyword>
<dbReference type="Proteomes" id="UP000241405">
    <property type="component" value="Unassembled WGS sequence"/>
</dbReference>
<keyword evidence="4" id="KW-1185">Reference proteome</keyword>
<evidence type="ECO:0000313" key="3">
    <source>
        <dbReference type="EMBL" id="PSU46422.1"/>
    </source>
</evidence>
<dbReference type="AlphaFoldDB" id="A0A2T3JC54"/>
<evidence type="ECO:0000313" key="5">
    <source>
        <dbReference type="Proteomes" id="UP000241618"/>
    </source>
</evidence>
<comment type="caution">
    <text evidence="3">The sequence shown here is derived from an EMBL/GenBank/DDBJ whole genome shotgun (WGS) entry which is preliminary data.</text>
</comment>
<feature type="transmembrane region" description="Helical" evidence="1">
    <location>
        <begin position="12"/>
        <end position="29"/>
    </location>
</feature>
<organism evidence="3 5">
    <name type="scientific">Photobacterium phosphoreum</name>
    <dbReference type="NCBI Taxonomy" id="659"/>
    <lineage>
        <taxon>Bacteria</taxon>
        <taxon>Pseudomonadati</taxon>
        <taxon>Pseudomonadota</taxon>
        <taxon>Gammaproteobacteria</taxon>
        <taxon>Vibrionales</taxon>
        <taxon>Vibrionaceae</taxon>
        <taxon>Photobacterium</taxon>
    </lineage>
</organism>